<sequence length="190" mass="21492">MKKIIVFFILILGFQFMKAQSFQNTGKYAAVTEIKENGSEQPTCIVNLTRLGGISEDLATFTINDIELFEDIFITTLENPGLEGISEVIKMEVEYLACCAQVESYYFLVTDDSNTIIPLPQLTNVYCENADTDTQYTFPNQEYGIKGNILETETLYKETSEIIKYVNLKQSLTWNDNKVGTIRNTAITSN</sequence>
<dbReference type="RefSeq" id="WP_378291771.1">
    <property type="nucleotide sequence ID" value="NZ_JBHULE010000019.1"/>
</dbReference>
<keyword evidence="2" id="KW-1185">Reference proteome</keyword>
<organism evidence="1 2">
    <name type="scientific">Aquimarina rubra</name>
    <dbReference type="NCBI Taxonomy" id="1920033"/>
    <lineage>
        <taxon>Bacteria</taxon>
        <taxon>Pseudomonadati</taxon>
        <taxon>Bacteroidota</taxon>
        <taxon>Flavobacteriia</taxon>
        <taxon>Flavobacteriales</taxon>
        <taxon>Flavobacteriaceae</taxon>
        <taxon>Aquimarina</taxon>
    </lineage>
</organism>
<reference evidence="2" key="1">
    <citation type="journal article" date="2019" name="Int. J. Syst. Evol. Microbiol.">
        <title>The Global Catalogue of Microorganisms (GCM) 10K type strain sequencing project: providing services to taxonomists for standard genome sequencing and annotation.</title>
        <authorList>
            <consortium name="The Broad Institute Genomics Platform"/>
            <consortium name="The Broad Institute Genome Sequencing Center for Infectious Disease"/>
            <person name="Wu L."/>
            <person name="Ma J."/>
        </authorList>
    </citation>
    <scope>NUCLEOTIDE SEQUENCE [LARGE SCALE GENOMIC DNA]</scope>
    <source>
        <strain evidence="2">KCTC 52274</strain>
    </source>
</reference>
<comment type="caution">
    <text evidence="1">The sequence shown here is derived from an EMBL/GenBank/DDBJ whole genome shotgun (WGS) entry which is preliminary data.</text>
</comment>
<protein>
    <submittedName>
        <fullName evidence="1">Uncharacterized protein</fullName>
    </submittedName>
</protein>
<proteinExistence type="predicted"/>
<evidence type="ECO:0000313" key="2">
    <source>
        <dbReference type="Proteomes" id="UP001597319"/>
    </source>
</evidence>
<accession>A0ABW5LG96</accession>
<gene>
    <name evidence="1" type="ORF">ACFSR1_09190</name>
</gene>
<dbReference type="Proteomes" id="UP001597319">
    <property type="component" value="Unassembled WGS sequence"/>
</dbReference>
<name>A0ABW5LG96_9FLAO</name>
<dbReference type="EMBL" id="JBHULE010000019">
    <property type="protein sequence ID" value="MFD2562836.1"/>
    <property type="molecule type" value="Genomic_DNA"/>
</dbReference>
<evidence type="ECO:0000313" key="1">
    <source>
        <dbReference type="EMBL" id="MFD2562836.1"/>
    </source>
</evidence>